<organism evidence="2 3">
    <name type="scientific">Nocardiopsis sediminis</name>
    <dbReference type="NCBI Taxonomy" id="1778267"/>
    <lineage>
        <taxon>Bacteria</taxon>
        <taxon>Bacillati</taxon>
        <taxon>Actinomycetota</taxon>
        <taxon>Actinomycetes</taxon>
        <taxon>Streptosporangiales</taxon>
        <taxon>Nocardiopsidaceae</taxon>
        <taxon>Nocardiopsis</taxon>
    </lineage>
</organism>
<evidence type="ECO:0008006" key="4">
    <source>
        <dbReference type="Google" id="ProtNLM"/>
    </source>
</evidence>
<dbReference type="InterPro" id="IPR011009">
    <property type="entry name" value="Kinase-like_dom_sf"/>
</dbReference>
<evidence type="ECO:0000313" key="2">
    <source>
        <dbReference type="EMBL" id="MFC3996989.1"/>
    </source>
</evidence>
<sequence>MLQPADAELVRRRPDVPELGAVLDPAALDELVAGLLPDGLPRPAAVRAARVRLAAGATAELTVDHPAGRHVLGLRAPAATRENPADTGGAEGPAPDATAGLAPPGWPGLLSDPGSGVTVTAPTHDPALSAILRVAGSPAAYGGPGAATLHTLRFRQGERWTGRIDDAEGRPLAAVRCRPGGVNVAAHIALAAAGIAVPDLIRVNRFGVVSTAWLEGDLATARDGDDVLAGIGELLARVHAVPPPRELPAPGRGEAAGAERAAQAVGRLLPKAAQRAAGLARACAPGPEDGPAVLSVGGAPGGYVATARGVALLHPGRARAAHPATDLAAAAAARIAAGAATAGGGAEAALGPLWEGYRAAADPGFVEAVRPALSRATAGALLRIAHAPFASRSPDWPERIGALLGDAEALLMD</sequence>
<dbReference type="Proteomes" id="UP001595847">
    <property type="component" value="Unassembled WGS sequence"/>
</dbReference>
<comment type="caution">
    <text evidence="2">The sequence shown here is derived from an EMBL/GenBank/DDBJ whole genome shotgun (WGS) entry which is preliminary data.</text>
</comment>
<keyword evidence="3" id="KW-1185">Reference proteome</keyword>
<proteinExistence type="predicted"/>
<evidence type="ECO:0000256" key="1">
    <source>
        <dbReference type="SAM" id="MobiDB-lite"/>
    </source>
</evidence>
<accession>A0ABV8FNM2</accession>
<dbReference type="RefSeq" id="WP_378533536.1">
    <property type="nucleotide sequence ID" value="NZ_JBHSBH010000008.1"/>
</dbReference>
<evidence type="ECO:0000313" key="3">
    <source>
        <dbReference type="Proteomes" id="UP001595847"/>
    </source>
</evidence>
<gene>
    <name evidence="2" type="ORF">ACFOVU_13745</name>
</gene>
<dbReference type="EMBL" id="JBHSBH010000008">
    <property type="protein sequence ID" value="MFC3996989.1"/>
    <property type="molecule type" value="Genomic_DNA"/>
</dbReference>
<name>A0ABV8FNM2_9ACTN</name>
<reference evidence="3" key="1">
    <citation type="journal article" date="2019" name="Int. J. Syst. Evol. Microbiol.">
        <title>The Global Catalogue of Microorganisms (GCM) 10K type strain sequencing project: providing services to taxonomists for standard genome sequencing and annotation.</title>
        <authorList>
            <consortium name="The Broad Institute Genomics Platform"/>
            <consortium name="The Broad Institute Genome Sequencing Center for Infectious Disease"/>
            <person name="Wu L."/>
            <person name="Ma J."/>
        </authorList>
    </citation>
    <scope>NUCLEOTIDE SEQUENCE [LARGE SCALE GENOMIC DNA]</scope>
    <source>
        <strain evidence="3">TBRC 1826</strain>
    </source>
</reference>
<dbReference type="SUPFAM" id="SSF56112">
    <property type="entry name" value="Protein kinase-like (PK-like)"/>
    <property type="match status" value="1"/>
</dbReference>
<protein>
    <recommendedName>
        <fullName evidence="4">Aminoglycoside phosphotransferase domain-containing protein</fullName>
    </recommendedName>
</protein>
<feature type="region of interest" description="Disordered" evidence="1">
    <location>
        <begin position="75"/>
        <end position="121"/>
    </location>
</feature>